<dbReference type="STRING" id="236234.A0A1J9SAF2"/>
<dbReference type="RefSeq" id="XP_020132809.1">
    <property type="nucleotide sequence ID" value="XM_020270368.1"/>
</dbReference>
<dbReference type="Pfam" id="PF24883">
    <property type="entry name" value="NPHP3_N"/>
    <property type="match status" value="1"/>
</dbReference>
<dbReference type="Gene3D" id="3.40.50.300">
    <property type="entry name" value="P-loop containing nucleotide triphosphate hydrolases"/>
    <property type="match status" value="1"/>
</dbReference>
<evidence type="ECO:0000259" key="4">
    <source>
        <dbReference type="Pfam" id="PF24883"/>
    </source>
</evidence>
<feature type="compositionally biased region" description="Acidic residues" evidence="2">
    <location>
        <begin position="1023"/>
        <end position="1038"/>
    </location>
</feature>
<keyword evidence="6" id="KW-1185">Reference proteome</keyword>
<feature type="region of interest" description="Disordered" evidence="2">
    <location>
        <begin position="1"/>
        <end position="20"/>
    </location>
</feature>
<dbReference type="Pfam" id="PF24809">
    <property type="entry name" value="DUF7708"/>
    <property type="match status" value="1"/>
</dbReference>
<feature type="compositionally biased region" description="Acidic residues" evidence="2">
    <location>
        <begin position="1086"/>
        <end position="1097"/>
    </location>
</feature>
<gene>
    <name evidence="5" type="ORF">BKCO1_11000181</name>
</gene>
<evidence type="ECO:0000259" key="3">
    <source>
        <dbReference type="Pfam" id="PF24809"/>
    </source>
</evidence>
<feature type="compositionally biased region" description="Low complexity" evidence="2">
    <location>
        <begin position="1278"/>
        <end position="1290"/>
    </location>
</feature>
<feature type="compositionally biased region" description="Low complexity" evidence="2">
    <location>
        <begin position="1039"/>
        <end position="1050"/>
    </location>
</feature>
<feature type="compositionally biased region" description="Polar residues" evidence="2">
    <location>
        <begin position="1051"/>
        <end position="1062"/>
    </location>
</feature>
<evidence type="ECO:0000313" key="6">
    <source>
        <dbReference type="Proteomes" id="UP000183809"/>
    </source>
</evidence>
<feature type="region of interest" description="Disordered" evidence="2">
    <location>
        <begin position="1019"/>
        <end position="1114"/>
    </location>
</feature>
<dbReference type="InterPro" id="IPR027417">
    <property type="entry name" value="P-loop_NTPase"/>
</dbReference>
<dbReference type="GeneID" id="31010627"/>
<protein>
    <submittedName>
        <fullName evidence="5">Nacht domain protein</fullName>
    </submittedName>
</protein>
<keyword evidence="1" id="KW-0677">Repeat</keyword>
<dbReference type="InterPro" id="IPR056884">
    <property type="entry name" value="NPHP3-like_N"/>
</dbReference>
<dbReference type="PANTHER" id="PTHR10039:SF14">
    <property type="entry name" value="NACHT DOMAIN-CONTAINING PROTEIN"/>
    <property type="match status" value="1"/>
</dbReference>
<feature type="region of interest" description="Disordered" evidence="2">
    <location>
        <begin position="1367"/>
        <end position="1396"/>
    </location>
</feature>
<evidence type="ECO:0000313" key="5">
    <source>
        <dbReference type="EMBL" id="OJD36549.1"/>
    </source>
</evidence>
<accession>A0A1J9SAF2</accession>
<dbReference type="OrthoDB" id="21416at2759"/>
<dbReference type="InterPro" id="IPR056125">
    <property type="entry name" value="DUF7708"/>
</dbReference>
<feature type="domain" description="DUF7708" evidence="3">
    <location>
        <begin position="89"/>
        <end position="219"/>
    </location>
</feature>
<dbReference type="EMBL" id="MNUE01000011">
    <property type="protein sequence ID" value="OJD36549.1"/>
    <property type="molecule type" value="Genomic_DNA"/>
</dbReference>
<reference evidence="5 6" key="1">
    <citation type="submission" date="2016-10" db="EMBL/GenBank/DDBJ databases">
        <title>Proteomics and genomics reveal pathogen-plant mechanisms compatible with a hemibiotrophic lifestyle of Diplodia corticola.</title>
        <authorList>
            <person name="Fernandes I."/>
            <person name="De Jonge R."/>
            <person name="Van De Peer Y."/>
            <person name="Devreese B."/>
            <person name="Alves A."/>
            <person name="Esteves A.C."/>
        </authorList>
    </citation>
    <scope>NUCLEOTIDE SEQUENCE [LARGE SCALE GENOMIC DNA]</scope>
    <source>
        <strain evidence="5 6">CBS 112549</strain>
    </source>
</reference>
<comment type="caution">
    <text evidence="5">The sequence shown here is derived from an EMBL/GenBank/DDBJ whole genome shotgun (WGS) entry which is preliminary data.</text>
</comment>
<dbReference type="Proteomes" id="UP000183809">
    <property type="component" value="Unassembled WGS sequence"/>
</dbReference>
<feature type="compositionally biased region" description="Basic residues" evidence="2">
    <location>
        <begin position="1265"/>
        <end position="1277"/>
    </location>
</feature>
<feature type="region of interest" description="Disordered" evidence="2">
    <location>
        <begin position="1258"/>
        <end position="1299"/>
    </location>
</feature>
<sequence>MNGANAFGSSKAGSASTSRATTTFEEDVRGRVTSILDKDAVVFFREIQDDIKDGPITSASLAALKAAEERKASRNRSWKIFNRVVSPVVNLLTGYYNVIDTICQADPTPGAVIWGCLKILINSAHRAANLFEAFGEQIDRVRFHLKRINHFKALFHESDAMSDVLHRSCLNVVTFCTLVWKECKRSTPVFLLKSLSPSLTRDFEKISSAIKVDREDLEDMGGWIDQERGDSHRQEFAKFLTQQQEEQKWKTYQSAVQWLGGQSSATSQERVESSRPETTVVDSTDWILGAPEFQAWTSDSASHPVLWLTATPGAGKTMLCSQVIQKTKEKFPSAGIASYFYRFDERIPTSQVLQSIAKQLLEQLWMTNKELPDSVSAFPRTPPNMKSSILGMIRAMAESTAFTKIFIFLDGVDEDASEGPPDLQSARQALSDLIPLTDPASKGTFRLWISSQYRTHIAGKLKSHLRVQLSDQNESALRSFFDQELPQLRKLELEQEELDELVDMLRDMVKGNFLWARCMIGHLRDVCESPEEVQEFIETSQPWSLDEYYKNLLRRTREHDRDLASKILSIVCFARRRVSVSELRDALCMMRSSGSKEPRKKPVLHKVKTLLPPFIVTSGSEEDESGRCELFHSTARGVLQANPGILEKDHTGLGSISINEYHLAWVCVRYLADPKFKEPLKLSDGQWKTCSGEAIESDGFLRYSAKYWDKHLDAVKPSPELKALVSRFVLSPNYQTLLQLQHIYVDSHFATFMVVGRPENQLFLRRVFPDWFAPKDTPIQGFHIRRGYREFIHEWHYYLKCGCCENPRCVMSQFAGEVDRCLFGALGQENFMSHMHSRYVSFKLSNNDATGIQSTRQCYEGYSNAGDLVHVLQFASRTMASKLRFVCETWHLMDMKQPSLYKRQFVEVGEESHWPLYFKMVDGDVKARYDQAKPIAFDESGSCLRIGSSIFLRDRDGNFNSQQPGSSERDQPPEYFEEFAMRPGILAIASRRNSAKLGPERSNAEDAVQDVVALFARAQKEDSESDADESEPSSEGEETSSTSSDDGWSSVDESWSEASTEPSDALEDENILSVFKGYGGSSESEASADSETEETESETSSGSELGGNPFARFYKGYHDDSSDADEAYVAFGDNDSDEDLIHAFLSYRRRRRPKKQTERDLQASIHVFSTSESGMQHLFRLRQPLHLPLYDSAPALHPSLPLVVWPLGPSTILLLDYERKQYFTRKLRPTTSLTRQVFIKCRFSPDGQHLHIATLEAHRDNLTGSRRKQIKKQKRRNNNNNNNEDTNPTTDPDPDPLHLSLFLSTYRLHPHKPTRTPPAQTHRAKLALGAVHALPVARLPVAVTWTPQHLYVTQSARTLRVHRVRLFPPPPPPSSLPKDKTTTTTTTTITDDDNNDDNVNNVNINSDHLTLAEPREPIFLPATAAKRSVRFFPGTTTAAAAAAAAARVLIGSETMAPARPLTRGITNGGGSNDDEHVEEAGAAAAAAASSEPKFEGVQGLEGRASAPVGVYLTEGEGEGGDLGGWVASASGVRLPENRGLGRLDDKVERFDVDDDCDLEPYIV</sequence>
<name>A0A1J9SAF2_9PEZI</name>
<proteinExistence type="predicted"/>
<feature type="domain" description="Nephrocystin 3-like N-terminal" evidence="4">
    <location>
        <begin position="283"/>
        <end position="433"/>
    </location>
</feature>
<dbReference type="SUPFAM" id="SSF52540">
    <property type="entry name" value="P-loop containing nucleoside triphosphate hydrolases"/>
    <property type="match status" value="1"/>
</dbReference>
<evidence type="ECO:0000256" key="1">
    <source>
        <dbReference type="ARBA" id="ARBA00022737"/>
    </source>
</evidence>
<dbReference type="PANTHER" id="PTHR10039">
    <property type="entry name" value="AMELOGENIN"/>
    <property type="match status" value="1"/>
</dbReference>
<organism evidence="5 6">
    <name type="scientific">Diplodia corticola</name>
    <dbReference type="NCBI Taxonomy" id="236234"/>
    <lineage>
        <taxon>Eukaryota</taxon>
        <taxon>Fungi</taxon>
        <taxon>Dikarya</taxon>
        <taxon>Ascomycota</taxon>
        <taxon>Pezizomycotina</taxon>
        <taxon>Dothideomycetes</taxon>
        <taxon>Dothideomycetes incertae sedis</taxon>
        <taxon>Botryosphaeriales</taxon>
        <taxon>Botryosphaeriaceae</taxon>
        <taxon>Diplodia</taxon>
    </lineage>
</organism>
<evidence type="ECO:0000256" key="2">
    <source>
        <dbReference type="SAM" id="MobiDB-lite"/>
    </source>
</evidence>